<dbReference type="AlphaFoldDB" id="A0A9P7R9F0"/>
<name>A0A9P7R9F0_9PEZI</name>
<accession>A0A9P7R9F0</accession>
<reference evidence="1" key="1">
    <citation type="submission" date="2021-05" db="EMBL/GenBank/DDBJ databases">
        <title>Comparative genomics of three Colletotrichum scovillei strains and genetic complementation revealed genes involved fungal growth and virulence on chili pepper.</title>
        <authorList>
            <person name="Hsieh D.-K."/>
            <person name="Chuang S.-C."/>
            <person name="Chen C.-Y."/>
            <person name="Chao Y.-T."/>
            <person name="Lu M.-Y.J."/>
            <person name="Lee M.-H."/>
            <person name="Shih M.-C."/>
        </authorList>
    </citation>
    <scope>NUCLEOTIDE SEQUENCE</scope>
    <source>
        <strain evidence="1">Coll-153</strain>
    </source>
</reference>
<proteinExistence type="predicted"/>
<protein>
    <submittedName>
        <fullName evidence="1">Uncharacterized protein</fullName>
    </submittedName>
</protein>
<organism evidence="1 2">
    <name type="scientific">Colletotrichum scovillei</name>
    <dbReference type="NCBI Taxonomy" id="1209932"/>
    <lineage>
        <taxon>Eukaryota</taxon>
        <taxon>Fungi</taxon>
        <taxon>Dikarya</taxon>
        <taxon>Ascomycota</taxon>
        <taxon>Pezizomycotina</taxon>
        <taxon>Sordariomycetes</taxon>
        <taxon>Hypocreomycetidae</taxon>
        <taxon>Glomerellales</taxon>
        <taxon>Glomerellaceae</taxon>
        <taxon>Colletotrichum</taxon>
        <taxon>Colletotrichum acutatum species complex</taxon>
    </lineage>
</organism>
<dbReference type="EMBL" id="JAESDN010000003">
    <property type="protein sequence ID" value="KAG7053298.1"/>
    <property type="molecule type" value="Genomic_DNA"/>
</dbReference>
<evidence type="ECO:0000313" key="2">
    <source>
        <dbReference type="Proteomes" id="UP000699042"/>
    </source>
</evidence>
<sequence length="53" mass="6115">MSFRQLDSVSKSYLLESGIVTYSLVFRCADSSRSCLQIDFSQRILDHIFAHRS</sequence>
<keyword evidence="2" id="KW-1185">Reference proteome</keyword>
<evidence type="ECO:0000313" key="1">
    <source>
        <dbReference type="EMBL" id="KAG7053298.1"/>
    </source>
</evidence>
<dbReference type="Proteomes" id="UP000699042">
    <property type="component" value="Unassembled WGS sequence"/>
</dbReference>
<gene>
    <name evidence="1" type="ORF">JMJ77_000388</name>
</gene>
<comment type="caution">
    <text evidence="1">The sequence shown here is derived from an EMBL/GenBank/DDBJ whole genome shotgun (WGS) entry which is preliminary data.</text>
</comment>